<dbReference type="Proteomes" id="UP000505306">
    <property type="component" value="Chromosome"/>
</dbReference>
<dbReference type="EMBL" id="CP049057">
    <property type="protein sequence ID" value="QIE59651.1"/>
    <property type="molecule type" value="Genomic_DNA"/>
</dbReference>
<feature type="domain" description="HTH cro/C1-type" evidence="2">
    <location>
        <begin position="10"/>
        <end position="64"/>
    </location>
</feature>
<keyword evidence="1" id="KW-0812">Transmembrane</keyword>
<keyword evidence="1" id="KW-1133">Transmembrane helix</keyword>
<feature type="transmembrane region" description="Helical" evidence="1">
    <location>
        <begin position="249"/>
        <end position="266"/>
    </location>
</feature>
<feature type="transmembrane region" description="Helical" evidence="1">
    <location>
        <begin position="94"/>
        <end position="110"/>
    </location>
</feature>
<feature type="transmembrane region" description="Helical" evidence="1">
    <location>
        <begin position="191"/>
        <end position="211"/>
    </location>
</feature>
<organism evidence="3 4">
    <name type="scientific">Rasiella rasia</name>
    <dbReference type="NCBI Taxonomy" id="2744027"/>
    <lineage>
        <taxon>Bacteria</taxon>
        <taxon>Pseudomonadati</taxon>
        <taxon>Bacteroidota</taxon>
        <taxon>Flavobacteriia</taxon>
        <taxon>Flavobacteriales</taxon>
        <taxon>Flavobacteriaceae</taxon>
        <taxon>Rasiella</taxon>
    </lineage>
</organism>
<evidence type="ECO:0000256" key="1">
    <source>
        <dbReference type="SAM" id="Phobius"/>
    </source>
</evidence>
<dbReference type="AlphaFoldDB" id="A0A6G6GPL1"/>
<protein>
    <submittedName>
        <fullName evidence="3">Helix-turn-helix domain-containing protein</fullName>
    </submittedName>
</protein>
<evidence type="ECO:0000259" key="2">
    <source>
        <dbReference type="PROSITE" id="PS50943"/>
    </source>
</evidence>
<feature type="transmembrane region" description="Helical" evidence="1">
    <location>
        <begin position="130"/>
        <end position="148"/>
    </location>
</feature>
<dbReference type="KEGG" id="mgel:G5B37_08760"/>
<name>A0A6G6GPL1_9FLAO</name>
<sequence>MKQPALGQHILALRQEKGLTQEDLVAQCNISVRTIQRIEAGEVVPRSYTVKTILSALGEDFESITESNVESGLKKAFFLKIDDTKQANFLTKHLKIAWIAGIVYFVLGFAEFPADIARMFEDSTLLYPNYIYIPLKLVILASIILFLRGFILTGNILNNYLLKIVVFIMLIFNVAYYVLDLTSLFFDGLDQSVILIAESISFGIVGILMGIAMLRLQKALGNLATITGIFEIVAYACFTIVIFAAGGAILLLPTLILEIIILYKVAQLVKEKQAAL</sequence>
<reference evidence="3 4" key="1">
    <citation type="submission" date="2020-02" db="EMBL/GenBank/DDBJ databases">
        <title>Complete genome sequence of Flavobacteriaceae bacterium.</title>
        <authorList>
            <person name="Kim S.-J."/>
            <person name="Kim Y.-S."/>
            <person name="Kim K.-H."/>
        </authorList>
    </citation>
    <scope>NUCLEOTIDE SEQUENCE [LARGE SCALE GENOMIC DNA]</scope>
    <source>
        <strain evidence="3 4">RR4-40</strain>
    </source>
</reference>
<accession>A0A6G6GPL1</accession>
<gene>
    <name evidence="3" type="ORF">G5B37_08760</name>
</gene>
<keyword evidence="1" id="KW-0472">Membrane</keyword>
<dbReference type="PROSITE" id="PS50943">
    <property type="entry name" value="HTH_CROC1"/>
    <property type="match status" value="1"/>
</dbReference>
<feature type="transmembrane region" description="Helical" evidence="1">
    <location>
        <begin position="160"/>
        <end position="179"/>
    </location>
</feature>
<dbReference type="GO" id="GO:0003677">
    <property type="term" value="F:DNA binding"/>
    <property type="evidence" value="ECO:0007669"/>
    <property type="project" value="InterPro"/>
</dbReference>
<dbReference type="SMART" id="SM00530">
    <property type="entry name" value="HTH_XRE"/>
    <property type="match status" value="1"/>
</dbReference>
<dbReference type="InterPro" id="IPR001387">
    <property type="entry name" value="Cro/C1-type_HTH"/>
</dbReference>
<evidence type="ECO:0000313" key="3">
    <source>
        <dbReference type="EMBL" id="QIE59651.1"/>
    </source>
</evidence>
<evidence type="ECO:0000313" key="4">
    <source>
        <dbReference type="Proteomes" id="UP000505306"/>
    </source>
</evidence>
<dbReference type="SUPFAM" id="SSF47413">
    <property type="entry name" value="lambda repressor-like DNA-binding domains"/>
    <property type="match status" value="1"/>
</dbReference>
<dbReference type="Gene3D" id="1.10.260.40">
    <property type="entry name" value="lambda repressor-like DNA-binding domains"/>
    <property type="match status" value="1"/>
</dbReference>
<dbReference type="RefSeq" id="WP_164679664.1">
    <property type="nucleotide sequence ID" value="NZ_CP049057.1"/>
</dbReference>
<proteinExistence type="predicted"/>
<feature type="transmembrane region" description="Helical" evidence="1">
    <location>
        <begin position="223"/>
        <end position="243"/>
    </location>
</feature>
<dbReference type="CDD" id="cd00093">
    <property type="entry name" value="HTH_XRE"/>
    <property type="match status" value="1"/>
</dbReference>
<dbReference type="Pfam" id="PF01381">
    <property type="entry name" value="HTH_3"/>
    <property type="match status" value="1"/>
</dbReference>
<dbReference type="InterPro" id="IPR010982">
    <property type="entry name" value="Lambda_DNA-bd_dom_sf"/>
</dbReference>
<keyword evidence="4" id="KW-1185">Reference proteome</keyword>